<organism evidence="2 3">
    <name type="scientific">Deinandra increscens subsp. villosa</name>
    <dbReference type="NCBI Taxonomy" id="3103831"/>
    <lineage>
        <taxon>Eukaryota</taxon>
        <taxon>Viridiplantae</taxon>
        <taxon>Streptophyta</taxon>
        <taxon>Embryophyta</taxon>
        <taxon>Tracheophyta</taxon>
        <taxon>Spermatophyta</taxon>
        <taxon>Magnoliopsida</taxon>
        <taxon>eudicotyledons</taxon>
        <taxon>Gunneridae</taxon>
        <taxon>Pentapetalae</taxon>
        <taxon>asterids</taxon>
        <taxon>campanulids</taxon>
        <taxon>Asterales</taxon>
        <taxon>Asteraceae</taxon>
        <taxon>Asteroideae</taxon>
        <taxon>Heliantheae alliance</taxon>
        <taxon>Madieae</taxon>
        <taxon>Madiinae</taxon>
        <taxon>Deinandra</taxon>
    </lineage>
</organism>
<feature type="compositionally biased region" description="Pro residues" evidence="1">
    <location>
        <begin position="475"/>
        <end position="485"/>
    </location>
</feature>
<dbReference type="EMBL" id="JBCNJP010000023">
    <property type="protein sequence ID" value="KAK9058477.1"/>
    <property type="molecule type" value="Genomic_DNA"/>
</dbReference>
<dbReference type="Proteomes" id="UP001408789">
    <property type="component" value="Unassembled WGS sequence"/>
</dbReference>
<feature type="region of interest" description="Disordered" evidence="1">
    <location>
        <begin position="195"/>
        <end position="223"/>
    </location>
</feature>
<feature type="compositionally biased region" description="Basic and acidic residues" evidence="1">
    <location>
        <begin position="251"/>
        <end position="302"/>
    </location>
</feature>
<reference evidence="2 3" key="1">
    <citation type="submission" date="2024-04" db="EMBL/GenBank/DDBJ databases">
        <title>The reference genome of an endangered Asteraceae, Deinandra increscens subsp. villosa, native to the Central Coast of California.</title>
        <authorList>
            <person name="Guilliams M."/>
            <person name="Hasenstab-Lehman K."/>
            <person name="Meyer R."/>
            <person name="Mcevoy S."/>
        </authorList>
    </citation>
    <scope>NUCLEOTIDE SEQUENCE [LARGE SCALE GENOMIC DNA]</scope>
    <source>
        <tissue evidence="2">Leaf</tissue>
    </source>
</reference>
<evidence type="ECO:0000313" key="3">
    <source>
        <dbReference type="Proteomes" id="UP001408789"/>
    </source>
</evidence>
<feature type="compositionally biased region" description="Basic residues" evidence="1">
    <location>
        <begin position="26"/>
        <end position="38"/>
    </location>
</feature>
<name>A0AAP0CQT6_9ASTR</name>
<protein>
    <submittedName>
        <fullName evidence="2">Uncharacterized protein</fullName>
    </submittedName>
</protein>
<feature type="compositionally biased region" description="Basic and acidic residues" evidence="1">
    <location>
        <begin position="39"/>
        <end position="77"/>
    </location>
</feature>
<proteinExistence type="predicted"/>
<feature type="compositionally biased region" description="Basic and acidic residues" evidence="1">
    <location>
        <begin position="209"/>
        <end position="222"/>
    </location>
</feature>
<feature type="compositionally biased region" description="Pro residues" evidence="1">
    <location>
        <begin position="1"/>
        <end position="11"/>
    </location>
</feature>
<feature type="region of interest" description="Disordered" evidence="1">
    <location>
        <begin position="240"/>
        <end position="539"/>
    </location>
</feature>
<dbReference type="PANTHER" id="PTHR34660">
    <property type="entry name" value="MYB-LIKE PROTEIN X"/>
    <property type="match status" value="1"/>
</dbReference>
<dbReference type="PANTHER" id="PTHR34660:SF3">
    <property type="entry name" value="RRM DOMAIN-CONTAINING PROTEIN"/>
    <property type="match status" value="1"/>
</dbReference>
<feature type="compositionally biased region" description="Basic and acidic residues" evidence="1">
    <location>
        <begin position="12"/>
        <end position="25"/>
    </location>
</feature>
<sequence>MSRCFPFPPPGYEKKPTTDEPDLLKKEKRKEKKHKKDKKDKEKKDGKEKREKDRSEGKHREKKDKNRDKKKDKDKSKTIIPAEKNIYGQFEEHNGEVHQHNNEVIKEKIGSIGDKKPLIQFPHQNGDLFRNNNRVGDTENSKFVQELDRRIRDEEKGMGSHQFVVDGRKNSVNKVEIPKTDGRQVVANVASFGGDVPVSRTNGTPPLLDNRRTEKMKEKGSDGRQVVMDVMGFDGNVVVPNRINGVIPRPLDNKRVEKVQEKGSDDKRKNKDRDKQKEGKDKEARKEKKMEKSKEKSEEKKAKKDKNKHITKSGSADGANNLSTYPLENSFQGVVSEGNLKKRKAMETNGVSHENEPRPNKMARSVSNISPENGRKLDFLQNPGPSLLDKQGTSHVASLNSLNGGSKGGQRVNGMMTSQPVSISAKKPPIPALNHVPSKPYPIKSPPVITNHVATQSPPTTKPQPNVIAAQQPTSKPPPSTPYPIPSHHQLPPLSSPPQPPTTLGKQPMSQPKPPPAVNKVAPSPQLAIPKKKPPHPDTKYLTQILSVPKLEPWCGSDDQEWLFSRKAGPTSKKPPIKEPEVQVWSEAKHIESVDVCALPYVIPY</sequence>
<dbReference type="AlphaFoldDB" id="A0AAP0CQT6"/>
<accession>A0AAP0CQT6</accession>
<feature type="compositionally biased region" description="Polar residues" evidence="1">
    <location>
        <begin position="312"/>
        <end position="333"/>
    </location>
</feature>
<keyword evidence="3" id="KW-1185">Reference proteome</keyword>
<feature type="region of interest" description="Disordered" evidence="1">
    <location>
        <begin position="1"/>
        <end position="83"/>
    </location>
</feature>
<gene>
    <name evidence="2" type="ORF">SSX86_023319</name>
</gene>
<comment type="caution">
    <text evidence="2">The sequence shown here is derived from an EMBL/GenBank/DDBJ whole genome shotgun (WGS) entry which is preliminary data.</text>
</comment>
<evidence type="ECO:0000256" key="1">
    <source>
        <dbReference type="SAM" id="MobiDB-lite"/>
    </source>
</evidence>
<evidence type="ECO:0000313" key="2">
    <source>
        <dbReference type="EMBL" id="KAK9058477.1"/>
    </source>
</evidence>